<keyword evidence="3" id="KW-1185">Reference proteome</keyword>
<gene>
    <name evidence="2" type="ORF">GSOID_T00004221001</name>
</gene>
<dbReference type="InParanoid" id="E4X8A5"/>
<feature type="compositionally biased region" description="Basic and acidic residues" evidence="1">
    <location>
        <begin position="1"/>
        <end position="15"/>
    </location>
</feature>
<feature type="compositionally biased region" description="Low complexity" evidence="1">
    <location>
        <begin position="79"/>
        <end position="89"/>
    </location>
</feature>
<dbReference type="EMBL" id="FN653029">
    <property type="protein sequence ID" value="CBY08208.1"/>
    <property type="molecule type" value="Genomic_DNA"/>
</dbReference>
<accession>E4X8A5</accession>
<feature type="compositionally biased region" description="Basic and acidic residues" evidence="1">
    <location>
        <begin position="112"/>
        <end position="123"/>
    </location>
</feature>
<reference evidence="2" key="1">
    <citation type="journal article" date="2010" name="Science">
        <title>Plasticity of animal genome architecture unmasked by rapid evolution of a pelagic tunicate.</title>
        <authorList>
            <person name="Denoeud F."/>
            <person name="Henriet S."/>
            <person name="Mungpakdee S."/>
            <person name="Aury J.M."/>
            <person name="Da Silva C."/>
            <person name="Brinkmann H."/>
            <person name="Mikhaleva J."/>
            <person name="Olsen L.C."/>
            <person name="Jubin C."/>
            <person name="Canestro C."/>
            <person name="Bouquet J.M."/>
            <person name="Danks G."/>
            <person name="Poulain J."/>
            <person name="Campsteijn C."/>
            <person name="Adamski M."/>
            <person name="Cross I."/>
            <person name="Yadetie F."/>
            <person name="Muffato M."/>
            <person name="Louis A."/>
            <person name="Butcher S."/>
            <person name="Tsagkogeorga G."/>
            <person name="Konrad A."/>
            <person name="Singh S."/>
            <person name="Jensen M.F."/>
            <person name="Cong E.H."/>
            <person name="Eikeseth-Otteraa H."/>
            <person name="Noel B."/>
            <person name="Anthouard V."/>
            <person name="Porcel B.M."/>
            <person name="Kachouri-Lafond R."/>
            <person name="Nishino A."/>
            <person name="Ugolini M."/>
            <person name="Chourrout P."/>
            <person name="Nishida H."/>
            <person name="Aasland R."/>
            <person name="Huzurbazar S."/>
            <person name="Westhof E."/>
            <person name="Delsuc F."/>
            <person name="Lehrach H."/>
            <person name="Reinhardt R."/>
            <person name="Weissenbach J."/>
            <person name="Roy S.W."/>
            <person name="Artiguenave F."/>
            <person name="Postlethwait J.H."/>
            <person name="Manak J.R."/>
            <person name="Thompson E.M."/>
            <person name="Jaillon O."/>
            <person name="Du Pasquier L."/>
            <person name="Boudinot P."/>
            <person name="Liberles D.A."/>
            <person name="Volff J.N."/>
            <person name="Philippe H."/>
            <person name="Lenhard B."/>
            <person name="Roest Crollius H."/>
            <person name="Wincker P."/>
            <person name="Chourrout D."/>
        </authorList>
    </citation>
    <scope>NUCLEOTIDE SEQUENCE [LARGE SCALE GENOMIC DNA]</scope>
</reference>
<feature type="compositionally biased region" description="Polar residues" evidence="1">
    <location>
        <begin position="39"/>
        <end position="48"/>
    </location>
</feature>
<feature type="region of interest" description="Disordered" evidence="1">
    <location>
        <begin position="110"/>
        <end position="159"/>
    </location>
</feature>
<evidence type="ECO:0000313" key="2">
    <source>
        <dbReference type="EMBL" id="CBY08208.1"/>
    </source>
</evidence>
<dbReference type="Proteomes" id="UP000001307">
    <property type="component" value="Unassembled WGS sequence"/>
</dbReference>
<evidence type="ECO:0000256" key="1">
    <source>
        <dbReference type="SAM" id="MobiDB-lite"/>
    </source>
</evidence>
<evidence type="ECO:0000313" key="3">
    <source>
        <dbReference type="Proteomes" id="UP000001307"/>
    </source>
</evidence>
<sequence>MGSTKDDEKNRRKSESSVTSGGKWKKIGQDSPSRDRTYSQKSDLTNGEKSFENEKNDDSSDNDEDQENQKSNENENGNRSRSRSRSGADSSDDIDALTALREAALGSLGKFKKTENDQNMRESESDDEDLDKMRTLLLSTKSSKKKSQTDLRSKLKRQPPKVHVNPALRNTTALASSLSLTINNLQRQVSTQNPALPRHSSTTIVRRLQVSEDEDIPSFGFYSYKKVDQKTKKIHSFFIKRLNQ</sequence>
<feature type="region of interest" description="Disordered" evidence="1">
    <location>
        <begin position="1"/>
        <end position="97"/>
    </location>
</feature>
<proteinExistence type="predicted"/>
<name>E4X8A5_OIKDI</name>
<feature type="compositionally biased region" description="Basic and acidic residues" evidence="1">
    <location>
        <begin position="67"/>
        <end position="78"/>
    </location>
</feature>
<organism evidence="2">
    <name type="scientific">Oikopleura dioica</name>
    <name type="common">Tunicate</name>
    <dbReference type="NCBI Taxonomy" id="34765"/>
    <lineage>
        <taxon>Eukaryota</taxon>
        <taxon>Metazoa</taxon>
        <taxon>Chordata</taxon>
        <taxon>Tunicata</taxon>
        <taxon>Appendicularia</taxon>
        <taxon>Copelata</taxon>
        <taxon>Oikopleuridae</taxon>
        <taxon>Oikopleura</taxon>
    </lineage>
</organism>
<protein>
    <submittedName>
        <fullName evidence="2">Uncharacterized protein</fullName>
    </submittedName>
</protein>
<feature type="compositionally biased region" description="Basic and acidic residues" evidence="1">
    <location>
        <begin position="49"/>
        <end position="58"/>
    </location>
</feature>
<dbReference type="AlphaFoldDB" id="E4X8A5"/>